<dbReference type="NCBIfam" id="TIGR00835">
    <property type="entry name" value="agcS"/>
    <property type="match status" value="1"/>
</dbReference>
<proteinExistence type="inferred from homology"/>
<feature type="transmembrane region" description="Helical" evidence="8">
    <location>
        <begin position="296"/>
        <end position="315"/>
    </location>
</feature>
<evidence type="ECO:0000256" key="3">
    <source>
        <dbReference type="ARBA" id="ARBA00022448"/>
    </source>
</evidence>
<name>A0A1Q5PSD9_9ACTO</name>
<feature type="transmembrane region" description="Helical" evidence="8">
    <location>
        <begin position="133"/>
        <end position="150"/>
    </location>
</feature>
<reference evidence="10" key="1">
    <citation type="submission" date="2016-11" db="EMBL/GenBank/DDBJ databases">
        <title>Actinomyces gypaetusis sp. nov. isolated from Gypaetus barbatus in Qinghai Tibet Plateau China.</title>
        <authorList>
            <person name="Meng X."/>
        </authorList>
    </citation>
    <scope>NUCLEOTIDE SEQUENCE [LARGE SCALE GENOMIC DNA]</scope>
    <source>
        <strain evidence="10">DSM 15383</strain>
    </source>
</reference>
<feature type="transmembrane region" description="Helical" evidence="8">
    <location>
        <begin position="439"/>
        <end position="457"/>
    </location>
</feature>
<dbReference type="AlphaFoldDB" id="A0A1Q5PSD9"/>
<evidence type="ECO:0000256" key="5">
    <source>
        <dbReference type="ARBA" id="ARBA00022692"/>
    </source>
</evidence>
<dbReference type="PANTHER" id="PTHR30330">
    <property type="entry name" value="AGSS FAMILY TRANSPORTER, SODIUM-ALANINE"/>
    <property type="match status" value="1"/>
</dbReference>
<evidence type="ECO:0000256" key="8">
    <source>
        <dbReference type="RuleBase" id="RU363064"/>
    </source>
</evidence>
<keyword evidence="4 8" id="KW-1003">Cell membrane</keyword>
<keyword evidence="6 8" id="KW-1133">Transmembrane helix</keyword>
<dbReference type="GO" id="GO:0005283">
    <property type="term" value="F:amino acid:sodium symporter activity"/>
    <property type="evidence" value="ECO:0007669"/>
    <property type="project" value="InterPro"/>
</dbReference>
<gene>
    <name evidence="9" type="ORF">BM477_00510</name>
</gene>
<dbReference type="PRINTS" id="PR00175">
    <property type="entry name" value="NAALASMPORT"/>
</dbReference>
<comment type="subcellular location">
    <subcellularLocation>
        <location evidence="1 8">Cell membrane</location>
        <topology evidence="1 8">Multi-pass membrane protein</topology>
    </subcellularLocation>
</comment>
<feature type="transmembrane region" description="Helical" evidence="8">
    <location>
        <begin position="235"/>
        <end position="254"/>
    </location>
</feature>
<evidence type="ECO:0000256" key="1">
    <source>
        <dbReference type="ARBA" id="ARBA00004651"/>
    </source>
</evidence>
<sequence>MLNIAALGLAALIPTETWSETINQAISRALDPFVNALSAVVFYSPSIGGTQIPLIVLWLLAGGIFFTAYLGFMQLRVSTYRHSRKLIKGQYTRHSDPGEVTSFQALATELSGTVGLGNIAGVAVAITMGGPGAALWIIIAGLIGMALKMAEATLGVKYREVDEDGNTSGGPMYYLKHGLAELGKPRFGKVLAVFFAIATVFGVTGAGNMFQSNQAAAQLVNVTGGDTSFLYGKEWLIGVVIAIFAGAVILGGISKIGSVTSKIVPFMGLLYVLMCLFVLVPNITHIPAAFGEIFEGAFTGQGVAGGILGVMIVGLRRAAFSNAAGVGTAGMAHSAVKTRRPATEGFVAMWEPFVDSVVICTLTALTVIISGVWKGAQGIEGVALTAAALETSVSWFDVPLTIAIILFAFSTILSYSYYGMKAMGFLFGGSKTAEKAYNIAYLLLIVVGAAASLDTIIAFSDAMFFLMAVPNLLGMYMLAGVVKREIFGHREKVDAGVISEVAKDEQVGVFNAAEADESHAAVAQAETVAAFELAAEARYDAEQAQADDSVNEAATEAAVSAYQEASAQAVETAQQAREIFAAADDETGMLPEEADVEPLVTGFANEIMPDLEESGTGDEGSQI</sequence>
<evidence type="ECO:0000313" key="9">
    <source>
        <dbReference type="EMBL" id="OKL50491.1"/>
    </source>
</evidence>
<keyword evidence="7 8" id="KW-0472">Membrane</keyword>
<dbReference type="Proteomes" id="UP000186465">
    <property type="component" value="Unassembled WGS sequence"/>
</dbReference>
<organism evidence="9 10">
    <name type="scientific">Boudabousia marimammalium</name>
    <dbReference type="NCBI Taxonomy" id="156892"/>
    <lineage>
        <taxon>Bacteria</taxon>
        <taxon>Bacillati</taxon>
        <taxon>Actinomycetota</taxon>
        <taxon>Actinomycetes</taxon>
        <taxon>Actinomycetales</taxon>
        <taxon>Actinomycetaceae</taxon>
        <taxon>Boudabousia</taxon>
    </lineage>
</organism>
<feature type="transmembrane region" description="Helical" evidence="8">
    <location>
        <begin position="266"/>
        <end position="290"/>
    </location>
</feature>
<dbReference type="RefSeq" id="WP_075360730.1">
    <property type="nucleotide sequence ID" value="NZ_MPDM01000001.1"/>
</dbReference>
<keyword evidence="8" id="KW-0769">Symport</keyword>
<comment type="caution">
    <text evidence="9">The sequence shown here is derived from an EMBL/GenBank/DDBJ whole genome shotgun (WGS) entry which is preliminary data.</text>
</comment>
<feature type="transmembrane region" description="Helical" evidence="8">
    <location>
        <begin position="52"/>
        <end position="72"/>
    </location>
</feature>
<keyword evidence="10" id="KW-1185">Reference proteome</keyword>
<feature type="transmembrane region" description="Helical" evidence="8">
    <location>
        <begin position="463"/>
        <end position="482"/>
    </location>
</feature>
<dbReference type="PANTHER" id="PTHR30330:SF3">
    <property type="entry name" value="TRANSCRIPTIONAL REGULATOR, LRP FAMILY"/>
    <property type="match status" value="1"/>
</dbReference>
<keyword evidence="3 8" id="KW-0813">Transport</keyword>
<feature type="transmembrane region" description="Helical" evidence="8">
    <location>
        <begin position="353"/>
        <end position="373"/>
    </location>
</feature>
<dbReference type="GO" id="GO:0005886">
    <property type="term" value="C:plasma membrane"/>
    <property type="evidence" value="ECO:0007669"/>
    <property type="project" value="UniProtKB-SubCell"/>
</dbReference>
<evidence type="ECO:0000256" key="6">
    <source>
        <dbReference type="ARBA" id="ARBA00022989"/>
    </source>
</evidence>
<evidence type="ECO:0000256" key="7">
    <source>
        <dbReference type="ARBA" id="ARBA00023136"/>
    </source>
</evidence>
<evidence type="ECO:0000256" key="2">
    <source>
        <dbReference type="ARBA" id="ARBA00009261"/>
    </source>
</evidence>
<evidence type="ECO:0000313" key="10">
    <source>
        <dbReference type="Proteomes" id="UP000186465"/>
    </source>
</evidence>
<accession>A0A1Q5PSD9</accession>
<feature type="transmembrane region" description="Helical" evidence="8">
    <location>
        <begin position="393"/>
        <end position="418"/>
    </location>
</feature>
<dbReference type="EMBL" id="MPDM01000001">
    <property type="protein sequence ID" value="OKL50491.1"/>
    <property type="molecule type" value="Genomic_DNA"/>
</dbReference>
<comment type="similarity">
    <text evidence="2 8">Belongs to the alanine or glycine:cation symporter (AGCS) (TC 2.A.25) family.</text>
</comment>
<evidence type="ECO:0000256" key="4">
    <source>
        <dbReference type="ARBA" id="ARBA00022475"/>
    </source>
</evidence>
<feature type="transmembrane region" description="Helical" evidence="8">
    <location>
        <begin position="190"/>
        <end position="210"/>
    </location>
</feature>
<dbReference type="Gene3D" id="1.20.1740.10">
    <property type="entry name" value="Amino acid/polyamine transporter I"/>
    <property type="match status" value="1"/>
</dbReference>
<dbReference type="Pfam" id="PF01235">
    <property type="entry name" value="Na_Ala_symp"/>
    <property type="match status" value="1"/>
</dbReference>
<dbReference type="InterPro" id="IPR001463">
    <property type="entry name" value="Na/Ala_symport"/>
</dbReference>
<protein>
    <submittedName>
        <fullName evidence="9">Sodium:alanine symporter</fullName>
    </submittedName>
</protein>
<keyword evidence="5 8" id="KW-0812">Transmembrane</keyword>